<feature type="compositionally biased region" description="Low complexity" evidence="1">
    <location>
        <begin position="1"/>
        <end position="14"/>
    </location>
</feature>
<accession>A0A2X0LZZ9</accession>
<dbReference type="Proteomes" id="UP000249464">
    <property type="component" value="Unassembled WGS sequence"/>
</dbReference>
<evidence type="ECO:0000256" key="1">
    <source>
        <dbReference type="SAM" id="MobiDB-lite"/>
    </source>
</evidence>
<dbReference type="STRING" id="796604.A0A2X0LZZ9"/>
<keyword evidence="3" id="KW-1185">Reference proteome</keyword>
<feature type="compositionally biased region" description="Polar residues" evidence="1">
    <location>
        <begin position="35"/>
        <end position="46"/>
    </location>
</feature>
<dbReference type="AlphaFoldDB" id="A0A2X0LZZ9"/>
<name>A0A2X0LZZ9_9BASI</name>
<gene>
    <name evidence="2" type="primary">BQ5605_C016g08122</name>
    <name evidence="2" type="ORF">BQ5605_C016G08122</name>
</gene>
<sequence>MQFLFGPVVPNAPAGTPPPHPSLPRQHPDSSSSSTFGERSTASTTSQKRRRKAPILAPKIPRGLFERAHSKKTKRSVSSADVQRYRTFDQTLYIQTLDYCDKNDIRPCAH</sequence>
<organism evidence="2 3">
    <name type="scientific">Microbotryum silenes-dioicae</name>
    <dbReference type="NCBI Taxonomy" id="796604"/>
    <lineage>
        <taxon>Eukaryota</taxon>
        <taxon>Fungi</taxon>
        <taxon>Dikarya</taxon>
        <taxon>Basidiomycota</taxon>
        <taxon>Pucciniomycotina</taxon>
        <taxon>Microbotryomycetes</taxon>
        <taxon>Microbotryales</taxon>
        <taxon>Microbotryaceae</taxon>
        <taxon>Microbotryum</taxon>
    </lineage>
</organism>
<proteinExistence type="predicted"/>
<evidence type="ECO:0000313" key="2">
    <source>
        <dbReference type="EMBL" id="SGY20679.1"/>
    </source>
</evidence>
<feature type="region of interest" description="Disordered" evidence="1">
    <location>
        <begin position="1"/>
        <end position="80"/>
    </location>
</feature>
<dbReference type="EMBL" id="FQNC01000018">
    <property type="protein sequence ID" value="SGY20679.1"/>
    <property type="molecule type" value="Genomic_DNA"/>
</dbReference>
<protein>
    <submittedName>
        <fullName evidence="2">BQ5605_C016g08122 protein</fullName>
    </submittedName>
</protein>
<reference evidence="2 3" key="1">
    <citation type="submission" date="2016-11" db="EMBL/GenBank/DDBJ databases">
        <authorList>
            <person name="Jaros S."/>
            <person name="Januszkiewicz K."/>
            <person name="Wedrychowicz H."/>
        </authorList>
    </citation>
    <scope>NUCLEOTIDE SEQUENCE [LARGE SCALE GENOMIC DNA]</scope>
</reference>
<evidence type="ECO:0000313" key="3">
    <source>
        <dbReference type="Proteomes" id="UP000249464"/>
    </source>
</evidence>